<sequence>MLFLMLDYCWGSPLLIFHSDFQIAASTSTDIVVRYKAGHNFWDVYEMEHKNFAPWISVTLVYLDWISLDFLHAVCMSNIYTHFCSELWNILVLYKYVILIIMSGKLST</sequence>
<proteinExistence type="predicted"/>
<keyword evidence="1" id="KW-1133">Transmembrane helix</keyword>
<reference evidence="3" key="1">
    <citation type="journal article" date="2016" name="Nature">
        <title>Genome evolution in the allotetraploid frog Xenopus laevis.</title>
        <authorList>
            <person name="Session A.M."/>
            <person name="Uno Y."/>
            <person name="Kwon T."/>
            <person name="Chapman J.A."/>
            <person name="Toyoda A."/>
            <person name="Takahashi S."/>
            <person name="Fukui A."/>
            <person name="Hikosaka A."/>
            <person name="Suzuki A."/>
            <person name="Kondo M."/>
            <person name="van Heeringen S.J."/>
            <person name="Quigley I."/>
            <person name="Heinz S."/>
            <person name="Ogino H."/>
            <person name="Ochi H."/>
            <person name="Hellsten U."/>
            <person name="Lyons J.B."/>
            <person name="Simakov O."/>
            <person name="Putnam N."/>
            <person name="Stites J."/>
            <person name="Kuroki Y."/>
            <person name="Tanaka T."/>
            <person name="Michiue T."/>
            <person name="Watanabe M."/>
            <person name="Bogdanovic O."/>
            <person name="Lister R."/>
            <person name="Georgiou G."/>
            <person name="Paranjpe S.S."/>
            <person name="van Kruijsbergen I."/>
            <person name="Shu S."/>
            <person name="Carlson J."/>
            <person name="Kinoshita T."/>
            <person name="Ohta Y."/>
            <person name="Mawaribuchi S."/>
            <person name="Jenkins J."/>
            <person name="Grimwood J."/>
            <person name="Schmutz J."/>
            <person name="Mitros T."/>
            <person name="Mozaffari S.V."/>
            <person name="Suzuki Y."/>
            <person name="Haramoto Y."/>
            <person name="Yamamoto T.S."/>
            <person name="Takagi C."/>
            <person name="Heald R."/>
            <person name="Miller K."/>
            <person name="Haudenschild C."/>
            <person name="Kitzman J."/>
            <person name="Nakayama T."/>
            <person name="Izutsu Y."/>
            <person name="Robert J."/>
            <person name="Fortriede J."/>
            <person name="Burns K."/>
            <person name="Lotay V."/>
            <person name="Karimi K."/>
            <person name="Yasuoka Y."/>
            <person name="Dichmann D.S."/>
            <person name="Flajnik M.F."/>
            <person name="Houston D.W."/>
            <person name="Shendure J."/>
            <person name="DuPasquier L."/>
            <person name="Vize P.D."/>
            <person name="Zorn A.M."/>
            <person name="Ito M."/>
            <person name="Marcotte E.M."/>
            <person name="Wallingford J.B."/>
            <person name="Ito Y."/>
            <person name="Asashima M."/>
            <person name="Ueno N."/>
            <person name="Matsuda Y."/>
            <person name="Veenstra G.J."/>
            <person name="Fujiyama A."/>
            <person name="Harland R.M."/>
            <person name="Taira M."/>
            <person name="Rokhsar D.S."/>
        </authorList>
    </citation>
    <scope>NUCLEOTIDE SEQUENCE [LARGE SCALE GENOMIC DNA]</scope>
    <source>
        <strain evidence="3">J</strain>
    </source>
</reference>
<protein>
    <submittedName>
        <fullName evidence="2">Uncharacterized protein</fullName>
    </submittedName>
</protein>
<dbReference type="AlphaFoldDB" id="A0A974C818"/>
<dbReference type="Proteomes" id="UP000694892">
    <property type="component" value="Chromosome 8L"/>
</dbReference>
<keyword evidence="1" id="KW-0472">Membrane</keyword>
<dbReference type="EMBL" id="CM004480">
    <property type="protein sequence ID" value="OCT68302.1"/>
    <property type="molecule type" value="Genomic_DNA"/>
</dbReference>
<gene>
    <name evidence="2" type="ORF">XELAEV_18039601mg</name>
</gene>
<organism evidence="2 3">
    <name type="scientific">Xenopus laevis</name>
    <name type="common">African clawed frog</name>
    <dbReference type="NCBI Taxonomy" id="8355"/>
    <lineage>
        <taxon>Eukaryota</taxon>
        <taxon>Metazoa</taxon>
        <taxon>Chordata</taxon>
        <taxon>Craniata</taxon>
        <taxon>Vertebrata</taxon>
        <taxon>Euteleostomi</taxon>
        <taxon>Amphibia</taxon>
        <taxon>Batrachia</taxon>
        <taxon>Anura</taxon>
        <taxon>Pipoidea</taxon>
        <taxon>Pipidae</taxon>
        <taxon>Xenopodinae</taxon>
        <taxon>Xenopus</taxon>
        <taxon>Xenopus</taxon>
    </lineage>
</organism>
<keyword evidence="1" id="KW-0812">Transmembrane</keyword>
<feature type="transmembrane region" description="Helical" evidence="1">
    <location>
        <begin position="87"/>
        <end position="106"/>
    </location>
</feature>
<feature type="transmembrane region" description="Helical" evidence="1">
    <location>
        <begin position="52"/>
        <end position="75"/>
    </location>
</feature>
<evidence type="ECO:0000256" key="1">
    <source>
        <dbReference type="SAM" id="Phobius"/>
    </source>
</evidence>
<accession>A0A974C818</accession>
<evidence type="ECO:0000313" key="3">
    <source>
        <dbReference type="Proteomes" id="UP000694892"/>
    </source>
</evidence>
<evidence type="ECO:0000313" key="2">
    <source>
        <dbReference type="EMBL" id="OCT68302.1"/>
    </source>
</evidence>
<name>A0A974C818_XENLA</name>